<sequence length="75" mass="8641">MPFFIALRPRKLFPKRAPLNPTHTRITNHHDAKGKTLEHVPRQRRHFPSSYVCVPPSPSDVCQRTEQIEAATCPQ</sequence>
<reference evidence="2 3" key="1">
    <citation type="submission" date="2015-07" db="EMBL/GenBank/DDBJ databases">
        <title>The genome of Dufourea novaeangliae.</title>
        <authorList>
            <person name="Pan H."/>
            <person name="Kapheim K."/>
        </authorList>
    </citation>
    <scope>NUCLEOTIDE SEQUENCE [LARGE SCALE GENOMIC DNA]</scope>
    <source>
        <strain evidence="2">0120121106</strain>
        <tissue evidence="2">Whole body</tissue>
    </source>
</reference>
<dbReference type="Proteomes" id="UP000076502">
    <property type="component" value="Unassembled WGS sequence"/>
</dbReference>
<evidence type="ECO:0000313" key="3">
    <source>
        <dbReference type="Proteomes" id="UP000076502"/>
    </source>
</evidence>
<dbReference type="AlphaFoldDB" id="A0A154PCC7"/>
<evidence type="ECO:0000256" key="1">
    <source>
        <dbReference type="SAM" id="MobiDB-lite"/>
    </source>
</evidence>
<proteinExistence type="predicted"/>
<name>A0A154PCC7_DUFNO</name>
<organism evidence="2 3">
    <name type="scientific">Dufourea novaeangliae</name>
    <name type="common">Sweat bee</name>
    <dbReference type="NCBI Taxonomy" id="178035"/>
    <lineage>
        <taxon>Eukaryota</taxon>
        <taxon>Metazoa</taxon>
        <taxon>Ecdysozoa</taxon>
        <taxon>Arthropoda</taxon>
        <taxon>Hexapoda</taxon>
        <taxon>Insecta</taxon>
        <taxon>Pterygota</taxon>
        <taxon>Neoptera</taxon>
        <taxon>Endopterygota</taxon>
        <taxon>Hymenoptera</taxon>
        <taxon>Apocrita</taxon>
        <taxon>Aculeata</taxon>
        <taxon>Apoidea</taxon>
        <taxon>Anthophila</taxon>
        <taxon>Halictidae</taxon>
        <taxon>Rophitinae</taxon>
        <taxon>Dufourea</taxon>
    </lineage>
</organism>
<gene>
    <name evidence="2" type="ORF">WN55_11180</name>
</gene>
<feature type="region of interest" description="Disordered" evidence="1">
    <location>
        <begin position="15"/>
        <end position="36"/>
    </location>
</feature>
<dbReference type="EMBL" id="KQ434869">
    <property type="protein sequence ID" value="KZC09437.1"/>
    <property type="molecule type" value="Genomic_DNA"/>
</dbReference>
<accession>A0A154PCC7</accession>
<protein>
    <submittedName>
        <fullName evidence="2">Uncharacterized protein</fullName>
    </submittedName>
</protein>
<keyword evidence="3" id="KW-1185">Reference proteome</keyword>
<evidence type="ECO:0000313" key="2">
    <source>
        <dbReference type="EMBL" id="KZC09437.1"/>
    </source>
</evidence>